<dbReference type="Proteomes" id="UP001519460">
    <property type="component" value="Unassembled WGS sequence"/>
</dbReference>
<evidence type="ECO:0000313" key="1">
    <source>
        <dbReference type="EMBL" id="KAK7493527.1"/>
    </source>
</evidence>
<name>A0ABD0L3A9_9CAEN</name>
<reference evidence="1 2" key="1">
    <citation type="journal article" date="2023" name="Sci. Data">
        <title>Genome assembly of the Korean intertidal mud-creeper Batillaria attramentaria.</title>
        <authorList>
            <person name="Patra A.K."/>
            <person name="Ho P.T."/>
            <person name="Jun S."/>
            <person name="Lee S.J."/>
            <person name="Kim Y."/>
            <person name="Won Y.J."/>
        </authorList>
    </citation>
    <scope>NUCLEOTIDE SEQUENCE [LARGE SCALE GENOMIC DNA]</scope>
    <source>
        <strain evidence="1">Wonlab-2016</strain>
    </source>
</reference>
<dbReference type="AlphaFoldDB" id="A0ABD0L3A9"/>
<organism evidence="1 2">
    <name type="scientific">Batillaria attramentaria</name>
    <dbReference type="NCBI Taxonomy" id="370345"/>
    <lineage>
        <taxon>Eukaryota</taxon>
        <taxon>Metazoa</taxon>
        <taxon>Spiralia</taxon>
        <taxon>Lophotrochozoa</taxon>
        <taxon>Mollusca</taxon>
        <taxon>Gastropoda</taxon>
        <taxon>Caenogastropoda</taxon>
        <taxon>Sorbeoconcha</taxon>
        <taxon>Cerithioidea</taxon>
        <taxon>Batillariidae</taxon>
        <taxon>Batillaria</taxon>
    </lineage>
</organism>
<accession>A0ABD0L3A9</accession>
<gene>
    <name evidence="1" type="ORF">BaRGS_00015238</name>
</gene>
<comment type="caution">
    <text evidence="1">The sequence shown here is derived from an EMBL/GenBank/DDBJ whole genome shotgun (WGS) entry which is preliminary data.</text>
</comment>
<evidence type="ECO:0000313" key="2">
    <source>
        <dbReference type="Proteomes" id="UP001519460"/>
    </source>
</evidence>
<keyword evidence="2" id="KW-1185">Reference proteome</keyword>
<proteinExistence type="predicted"/>
<sequence length="139" mass="16067">MSYASEDSLPDHINRFVSHHMQGLQTPPRRPRPATRLLSYTYEIDNIYRNPRSSTCHSALIYQQIPRKLDHGAKSKQTMTTLGKGKQYASSIFFFYTEAQSRPDRRFHVLRYGSCKVYTALRVPHANFHPPVNATANQK</sequence>
<protein>
    <submittedName>
        <fullName evidence="1">Uncharacterized protein</fullName>
    </submittedName>
</protein>
<dbReference type="EMBL" id="JACVVK020000092">
    <property type="protein sequence ID" value="KAK7493527.1"/>
    <property type="molecule type" value="Genomic_DNA"/>
</dbReference>